<feature type="compositionally biased region" description="Low complexity" evidence="5">
    <location>
        <begin position="44"/>
        <end position="54"/>
    </location>
</feature>
<dbReference type="InterPro" id="IPR036736">
    <property type="entry name" value="ACP-like_sf"/>
</dbReference>
<dbReference type="InterPro" id="IPR020845">
    <property type="entry name" value="AMP-binding_CS"/>
</dbReference>
<dbReference type="NCBIfam" id="TIGR01733">
    <property type="entry name" value="AA-adenyl-dom"/>
    <property type="match status" value="1"/>
</dbReference>
<feature type="compositionally biased region" description="Polar residues" evidence="5">
    <location>
        <begin position="1"/>
        <end position="10"/>
    </location>
</feature>
<evidence type="ECO:0000313" key="8">
    <source>
        <dbReference type="Proteomes" id="UP000256645"/>
    </source>
</evidence>
<comment type="similarity">
    <text evidence="4">Belongs to the NRP synthetase family.</text>
</comment>
<dbReference type="GO" id="GO:0031177">
    <property type="term" value="F:phosphopantetheine binding"/>
    <property type="evidence" value="ECO:0007669"/>
    <property type="project" value="TreeGrafter"/>
</dbReference>
<organism evidence="7 8">
    <name type="scientific">Coleophoma cylindrospora</name>
    <dbReference type="NCBI Taxonomy" id="1849047"/>
    <lineage>
        <taxon>Eukaryota</taxon>
        <taxon>Fungi</taxon>
        <taxon>Dikarya</taxon>
        <taxon>Ascomycota</taxon>
        <taxon>Pezizomycotina</taxon>
        <taxon>Leotiomycetes</taxon>
        <taxon>Helotiales</taxon>
        <taxon>Dermateaceae</taxon>
        <taxon>Coleophoma</taxon>
    </lineage>
</organism>
<dbReference type="InterPro" id="IPR023213">
    <property type="entry name" value="CAT-like_dom_sf"/>
</dbReference>
<dbReference type="Gene3D" id="1.10.1200.10">
    <property type="entry name" value="ACP-like"/>
    <property type="match status" value="2"/>
</dbReference>
<proteinExistence type="inferred from homology"/>
<comment type="caution">
    <text evidence="7">The sequence shown here is derived from an EMBL/GenBank/DDBJ whole genome shotgun (WGS) entry which is preliminary data.</text>
</comment>
<feature type="compositionally biased region" description="Low complexity" evidence="5">
    <location>
        <begin position="62"/>
        <end position="74"/>
    </location>
</feature>
<dbReference type="SUPFAM" id="SSF56801">
    <property type="entry name" value="Acetyl-CoA synthetase-like"/>
    <property type="match status" value="1"/>
</dbReference>
<dbReference type="Gene3D" id="3.30.559.10">
    <property type="entry name" value="Chloramphenicol acetyltransferase-like domain"/>
    <property type="match status" value="2"/>
</dbReference>
<dbReference type="PROSITE" id="PS50075">
    <property type="entry name" value="CARRIER"/>
    <property type="match status" value="2"/>
</dbReference>
<reference evidence="7 8" key="1">
    <citation type="journal article" date="2018" name="IMA Fungus">
        <title>IMA Genome-F 9: Draft genome sequence of Annulohypoxylon stygium, Aspergillus mulundensis, Berkeleyomyces basicola (syn. Thielaviopsis basicola), Ceratocystis smalleyi, two Cercospora beticola strains, Coleophoma cylindrospora, Fusarium fracticaudum, Phialophora cf. hyalina, and Morchella septimelata.</title>
        <authorList>
            <person name="Wingfield B.D."/>
            <person name="Bills G.F."/>
            <person name="Dong Y."/>
            <person name="Huang W."/>
            <person name="Nel W.J."/>
            <person name="Swalarsk-Parry B.S."/>
            <person name="Vaghefi N."/>
            <person name="Wilken P.M."/>
            <person name="An Z."/>
            <person name="de Beer Z.W."/>
            <person name="De Vos L."/>
            <person name="Chen L."/>
            <person name="Duong T.A."/>
            <person name="Gao Y."/>
            <person name="Hammerbacher A."/>
            <person name="Kikkert J.R."/>
            <person name="Li Y."/>
            <person name="Li H."/>
            <person name="Li K."/>
            <person name="Li Q."/>
            <person name="Liu X."/>
            <person name="Ma X."/>
            <person name="Naidoo K."/>
            <person name="Pethybridge S.J."/>
            <person name="Sun J."/>
            <person name="Steenkamp E.T."/>
            <person name="van der Nest M.A."/>
            <person name="van Wyk S."/>
            <person name="Wingfield M.J."/>
            <person name="Xiong C."/>
            <person name="Yue Q."/>
            <person name="Zhang X."/>
        </authorList>
    </citation>
    <scope>NUCLEOTIDE SEQUENCE [LARGE SCALE GENOMIC DNA]</scope>
    <source>
        <strain evidence="7 8">BP6252</strain>
    </source>
</reference>
<dbReference type="PANTHER" id="PTHR45527">
    <property type="entry name" value="NONRIBOSOMAL PEPTIDE SYNTHETASE"/>
    <property type="match status" value="1"/>
</dbReference>
<dbReference type="InterPro" id="IPR001242">
    <property type="entry name" value="Condensation_dom"/>
</dbReference>
<keyword evidence="8" id="KW-1185">Reference proteome</keyword>
<dbReference type="SUPFAM" id="SSF47336">
    <property type="entry name" value="ACP-like"/>
    <property type="match status" value="2"/>
</dbReference>
<dbReference type="OrthoDB" id="416786at2759"/>
<dbReference type="GO" id="GO:0005737">
    <property type="term" value="C:cytoplasm"/>
    <property type="evidence" value="ECO:0007669"/>
    <property type="project" value="TreeGrafter"/>
</dbReference>
<dbReference type="InterPro" id="IPR000873">
    <property type="entry name" value="AMP-dep_synth/lig_dom"/>
</dbReference>
<dbReference type="GO" id="GO:0043041">
    <property type="term" value="P:amino acid activation for nonribosomal peptide biosynthetic process"/>
    <property type="evidence" value="ECO:0007669"/>
    <property type="project" value="TreeGrafter"/>
</dbReference>
<dbReference type="SUPFAM" id="SSF52777">
    <property type="entry name" value="CoA-dependent acyltransferases"/>
    <property type="match status" value="4"/>
</dbReference>
<evidence type="ECO:0000256" key="3">
    <source>
        <dbReference type="ARBA" id="ARBA00022598"/>
    </source>
</evidence>
<dbReference type="Gene3D" id="3.40.50.12780">
    <property type="entry name" value="N-terminal domain of ligase-like"/>
    <property type="match status" value="1"/>
</dbReference>
<dbReference type="InterPro" id="IPR009081">
    <property type="entry name" value="PP-bd_ACP"/>
</dbReference>
<sequence>MASQESNENLVRTGDVAMPTIEEEIGRDKLTLADNVQEIERSESTTTSEAGSANHDSDSDAAHSPSTPTSTSSSAVLKPIVATDIDLSGSTPSIVPAISLLASWAILVGRRGPQQNGADGVVSWSNAISTPGREINLSALVETETASVQRVLELASEEYGAGAAIEDNRLSLRAYYPKTEEEPEAKATVSNSELDVRLSQSVNITTYMQDVYLAAFADIYNSIKDDQNQTIVGATNVGPLELSKIWEYNHTVPPTISDCMHDIISNFAKKNPDRPAVVSWDGELTYGEVEELSTKVAMKLVGLGVGAGSIVPLCFEKSRWTVVTLLGLMKAGGTFVLTDPHQPEGRLQVIAREVEAKIVLTSVQQAELGRRIAPDAEIVVIGPEFQKNTDIASITLPEVSPSSMLYVIFTSGSTGKPKGVAISHVNYTSGALPRAEAVGYKAHSRVLDFASYAFDVSIDCMLATLSQGGCICVPSDEARINNLSGAIRDMNVNMAHMTPSVARVLEPDVVALLDVLGLGGEYVSAGDATTWGEKCKVIIAYGPSECTVGCTINSDVGVGRAYTTIGKGVGGATWIVDPDDHDSLTEIGGIGELLIEGPIVGLGYLNEPEKTSAVFIEDPKWLTAGCHTQPGRAGRLYKTGDLVRYDTDGSGCICFVGRKDRQVKLRGQRVELAEVEHHLRSRLPSGISLAAEVITPVGKGSEPTLVAFLAEPNEQQVNSEDDQPAFSAELQLQLKELDSILTKEIPIYMIPTAYIPMREIPLLVSCKTDRKRLHEIGAAMTKQQLTSFRVQGVEKLEPKTEMERKLHSLWTQMFGADLEIGVNDNFFAVGGDSLKAMKLVALAREENISLNVANVFTYPTLADMALVSGSLSEEVQIRVPEFSLLGDNWDKETARQEAAKLCDLDASSIEDIYPCTPLQEALMALSAKVSEAYVAQRVVELPDLVTAKRLQAAFALVAADSAILRTQIVQVPGHGLVQVVTKDGESWSECDNLDEYLEKDRSQGMALGNRLARFAIANDKDTAKVHIVLTIHHAVYDGWSMPLIVDRVNKAYRGLKLEEVTPFKAFIKYLHMQDRQISETYWTSNLQGATGSQFPALPFVGYQARADSLLEINIPIKQISTSTTLATAVRGAWALVASQYTGSTDVVFGETLTGRNAPITGVESIEGPMITTVPVRVQVNRSAKTSDYLQNIHNQTVARIEHEHFGLQHIRRLSPDAREACELKTGLVLHPNAEPEEEQASAENPANGFMPAGDAEAAQEALKFNSYALMLVCSLGPAGVFVMASFDSKTVSVPQMKTVLEQLERTLQQICQADKKIGDIEILSAQDRDALWDLSTSGAESLRNQKSDIQDQDFANTTATWIVDPTEPQRLLPLFAVGELLVESSSERTDPSVQGASWLAAESTTVPGRDNRLYQTGQLARYSSDKRIILLGSKDRQDLQATIQQSPELKKKLPATTPRQLKLRQLWSRVIGTEEEDIGLNDSFFELGGDSISAMKLVSEARLEGFTITMAQVFSERRLYDMANILEETKPSTVVEETYKPFSLLKSTQLDVFVSEIQSSLADPTWKVKDILPARPLQTIAVTGTTQLPRYSARYELFYLDGNIDRKRLLDSCQELVSRNEILRTVFVEHAGTCFGVVTETLPVPTSIYEIDGDLESFAQKLCDLDVQTRMPLGSAFVKFMLVQGEADRNCLIMKISHAQYDEICLPPLLRQLSALYEGKTVPESVPFSLYVNHVIRENIPTGKDYWRDLLRGSSMTVLRPAAELKSTKSVFIQKTVDISSRSRDITIATLPTAAWAICLARRLALKDVVFGEVVSGRNIDFPNANSVMGPCWQYIPTRVKFEEGWTGRDLLSYIQHQHIASTRFEGMGLQEIVENCTDWPATVDWFDSVVHQDVEHVENLAFMAANSKMDTIYPHLEPLREWKVQAFPQGDTIMMEIVARESWLETAESLLEDICSIMTQLVTKPESVVLEGW</sequence>
<feature type="domain" description="Carrier" evidence="6">
    <location>
        <begin position="1454"/>
        <end position="1530"/>
    </location>
</feature>
<feature type="region of interest" description="Disordered" evidence="5">
    <location>
        <begin position="1"/>
        <end position="74"/>
    </location>
</feature>
<evidence type="ECO:0000256" key="4">
    <source>
        <dbReference type="ARBA" id="ARBA00029454"/>
    </source>
</evidence>
<evidence type="ECO:0000256" key="1">
    <source>
        <dbReference type="ARBA" id="ARBA00022450"/>
    </source>
</evidence>
<accession>A0A3D8QJL0</accession>
<gene>
    <name evidence="7" type="ORF">BP6252_11436</name>
</gene>
<dbReference type="InterPro" id="IPR006162">
    <property type="entry name" value="Ppantetheine_attach_site"/>
</dbReference>
<keyword evidence="2" id="KW-0597">Phosphoprotein</keyword>
<dbReference type="STRING" id="1849047.A0A3D8QJL0"/>
<keyword evidence="3" id="KW-0436">Ligase</keyword>
<dbReference type="PANTHER" id="PTHR45527:SF3">
    <property type="entry name" value="SIDEROPHORE SYNTHETASE (EUROFUNG)"/>
    <property type="match status" value="1"/>
</dbReference>
<dbReference type="Proteomes" id="UP000256645">
    <property type="component" value="Unassembled WGS sequence"/>
</dbReference>
<dbReference type="InterPro" id="IPR010071">
    <property type="entry name" value="AA_adenyl_dom"/>
</dbReference>
<dbReference type="FunFam" id="3.40.50.12780:FF:000014">
    <property type="entry name" value="Nonribosomal peptide synthetase 1"/>
    <property type="match status" value="1"/>
</dbReference>
<protein>
    <recommendedName>
        <fullName evidence="6">Carrier domain-containing protein</fullName>
    </recommendedName>
</protein>
<evidence type="ECO:0000313" key="7">
    <source>
        <dbReference type="EMBL" id="RDW62003.1"/>
    </source>
</evidence>
<dbReference type="FunFam" id="1.10.1200.10:FF:000005">
    <property type="entry name" value="Nonribosomal peptide synthetase 1"/>
    <property type="match status" value="1"/>
</dbReference>
<dbReference type="InterPro" id="IPR042099">
    <property type="entry name" value="ANL_N_sf"/>
</dbReference>
<evidence type="ECO:0000259" key="6">
    <source>
        <dbReference type="PROSITE" id="PS50075"/>
    </source>
</evidence>
<dbReference type="Gene3D" id="3.30.300.30">
    <property type="match status" value="1"/>
</dbReference>
<dbReference type="PROSITE" id="PS00455">
    <property type="entry name" value="AMP_BINDING"/>
    <property type="match status" value="1"/>
</dbReference>
<dbReference type="InterPro" id="IPR045851">
    <property type="entry name" value="AMP-bd_C_sf"/>
</dbReference>
<dbReference type="Pfam" id="PF00550">
    <property type="entry name" value="PP-binding"/>
    <property type="match status" value="2"/>
</dbReference>
<dbReference type="EMBL" id="PDLM01000014">
    <property type="protein sequence ID" value="RDW62003.1"/>
    <property type="molecule type" value="Genomic_DNA"/>
</dbReference>
<dbReference type="FunFam" id="3.30.559.30:FF:000003">
    <property type="entry name" value="Nonribosomal peptide synthase SidD"/>
    <property type="match status" value="1"/>
</dbReference>
<dbReference type="Pfam" id="PF00501">
    <property type="entry name" value="AMP-binding"/>
    <property type="match status" value="1"/>
</dbReference>
<dbReference type="FunFam" id="3.30.300.30:FF:000015">
    <property type="entry name" value="Nonribosomal peptide synthase SidD"/>
    <property type="match status" value="1"/>
</dbReference>
<dbReference type="PROSITE" id="PS00012">
    <property type="entry name" value="PHOSPHOPANTETHEINE"/>
    <property type="match status" value="2"/>
</dbReference>
<dbReference type="Pfam" id="PF00668">
    <property type="entry name" value="Condensation"/>
    <property type="match status" value="2"/>
</dbReference>
<dbReference type="GO" id="GO:0016874">
    <property type="term" value="F:ligase activity"/>
    <property type="evidence" value="ECO:0007669"/>
    <property type="project" value="UniProtKB-KW"/>
</dbReference>
<dbReference type="Gene3D" id="3.30.559.30">
    <property type="entry name" value="Nonribosomal peptide synthetase, condensation domain"/>
    <property type="match status" value="2"/>
</dbReference>
<dbReference type="CDD" id="cd05918">
    <property type="entry name" value="A_NRPS_SidN3_like"/>
    <property type="match status" value="1"/>
</dbReference>
<dbReference type="GO" id="GO:0044550">
    <property type="term" value="P:secondary metabolite biosynthetic process"/>
    <property type="evidence" value="ECO:0007669"/>
    <property type="project" value="TreeGrafter"/>
</dbReference>
<dbReference type="CDD" id="cd19542">
    <property type="entry name" value="CT_NRPS-like"/>
    <property type="match status" value="1"/>
</dbReference>
<evidence type="ECO:0000256" key="5">
    <source>
        <dbReference type="SAM" id="MobiDB-lite"/>
    </source>
</evidence>
<evidence type="ECO:0000256" key="2">
    <source>
        <dbReference type="ARBA" id="ARBA00022553"/>
    </source>
</evidence>
<feature type="domain" description="Carrier" evidence="6">
    <location>
        <begin position="797"/>
        <end position="872"/>
    </location>
</feature>
<keyword evidence="1" id="KW-0596">Phosphopantetheine</keyword>
<name>A0A3D8QJL0_9HELO</name>
<dbReference type="CDD" id="cd19545">
    <property type="entry name" value="FUM14_C_NRPS-like"/>
    <property type="match status" value="1"/>
</dbReference>